<proteinExistence type="predicted"/>
<organism evidence="1 2">
    <name type="scientific">Clohesyomyces aquaticus</name>
    <dbReference type="NCBI Taxonomy" id="1231657"/>
    <lineage>
        <taxon>Eukaryota</taxon>
        <taxon>Fungi</taxon>
        <taxon>Dikarya</taxon>
        <taxon>Ascomycota</taxon>
        <taxon>Pezizomycotina</taxon>
        <taxon>Dothideomycetes</taxon>
        <taxon>Pleosporomycetidae</taxon>
        <taxon>Pleosporales</taxon>
        <taxon>Lindgomycetaceae</taxon>
        <taxon>Clohesyomyces</taxon>
    </lineage>
</organism>
<dbReference type="AlphaFoldDB" id="A0A1Y1ZR46"/>
<keyword evidence="2" id="KW-1185">Reference proteome</keyword>
<name>A0A1Y1ZR46_9PLEO</name>
<dbReference type="OrthoDB" id="3798035at2759"/>
<protein>
    <submittedName>
        <fullName evidence="1">Uncharacterized protein</fullName>
    </submittedName>
</protein>
<gene>
    <name evidence="1" type="ORF">BCR34DRAFT_564134</name>
</gene>
<dbReference type="EMBL" id="MCFA01000053">
    <property type="protein sequence ID" value="ORY12265.1"/>
    <property type="molecule type" value="Genomic_DNA"/>
</dbReference>
<dbReference type="Proteomes" id="UP000193144">
    <property type="component" value="Unassembled WGS sequence"/>
</dbReference>
<comment type="caution">
    <text evidence="1">The sequence shown here is derived from an EMBL/GenBank/DDBJ whole genome shotgun (WGS) entry which is preliminary data.</text>
</comment>
<dbReference type="STRING" id="1231657.A0A1Y1ZR46"/>
<sequence length="157" mass="17779">METSRYFERTLFYDRSPVADEYYERSSDSIFENDPQLSRIEVRIQSSNDLVLFDREGGADIKSEKIQEELEVHEQKSSWDATITDEKFDSKRGEQDVDACTVSSVASSTALPTALDQRRGGSAPPTYPGPPKLAIIDLDLSKLHEFVKATTHDFRVL</sequence>
<reference evidence="1 2" key="1">
    <citation type="submission" date="2016-07" db="EMBL/GenBank/DDBJ databases">
        <title>Pervasive Adenine N6-methylation of Active Genes in Fungi.</title>
        <authorList>
            <consortium name="DOE Joint Genome Institute"/>
            <person name="Mondo S.J."/>
            <person name="Dannebaum R.O."/>
            <person name="Kuo R.C."/>
            <person name="Labutti K."/>
            <person name="Haridas S."/>
            <person name="Kuo A."/>
            <person name="Salamov A."/>
            <person name="Ahrendt S.R."/>
            <person name="Lipzen A."/>
            <person name="Sullivan W."/>
            <person name="Andreopoulos W.B."/>
            <person name="Clum A."/>
            <person name="Lindquist E."/>
            <person name="Daum C."/>
            <person name="Ramamoorthy G.K."/>
            <person name="Gryganskyi A."/>
            <person name="Culley D."/>
            <person name="Magnuson J.K."/>
            <person name="James T.Y."/>
            <person name="O'Malley M.A."/>
            <person name="Stajich J.E."/>
            <person name="Spatafora J.W."/>
            <person name="Visel A."/>
            <person name="Grigoriev I.V."/>
        </authorList>
    </citation>
    <scope>NUCLEOTIDE SEQUENCE [LARGE SCALE GENOMIC DNA]</scope>
    <source>
        <strain evidence="1 2">CBS 115471</strain>
    </source>
</reference>
<accession>A0A1Y1ZR46</accession>
<evidence type="ECO:0000313" key="2">
    <source>
        <dbReference type="Proteomes" id="UP000193144"/>
    </source>
</evidence>
<evidence type="ECO:0000313" key="1">
    <source>
        <dbReference type="EMBL" id="ORY12265.1"/>
    </source>
</evidence>